<keyword evidence="6 14" id="KW-0547">Nucleotide-binding</keyword>
<evidence type="ECO:0000256" key="13">
    <source>
        <dbReference type="HAMAP-Rule" id="MF_00047"/>
    </source>
</evidence>
<comment type="cofactor">
    <cofactor evidence="1">
        <name>Mn(2+)</name>
        <dbReference type="ChEBI" id="CHEBI:29035"/>
    </cofactor>
</comment>
<dbReference type="Gene3D" id="3.30.470.20">
    <property type="entry name" value="ATP-grasp fold, B domain"/>
    <property type="match status" value="1"/>
</dbReference>
<evidence type="ECO:0000256" key="9">
    <source>
        <dbReference type="ARBA" id="ARBA00022960"/>
    </source>
</evidence>
<evidence type="ECO:0000256" key="14">
    <source>
        <dbReference type="PROSITE-ProRule" id="PRU00409"/>
    </source>
</evidence>
<evidence type="ECO:0000256" key="1">
    <source>
        <dbReference type="ARBA" id="ARBA00001936"/>
    </source>
</evidence>
<dbReference type="PROSITE" id="PS00844">
    <property type="entry name" value="DALA_DALA_LIGASE_2"/>
    <property type="match status" value="1"/>
</dbReference>
<gene>
    <name evidence="13" type="primary">ddl</name>
    <name evidence="16" type="ORF">ACFSUQ_05190</name>
</gene>
<proteinExistence type="inferred from homology"/>
<evidence type="ECO:0000256" key="2">
    <source>
        <dbReference type="ARBA" id="ARBA00001946"/>
    </source>
</evidence>
<name>A0ABW5RHY1_9MICO</name>
<reference evidence="17" key="1">
    <citation type="journal article" date="2019" name="Int. J. Syst. Evol. Microbiol.">
        <title>The Global Catalogue of Microorganisms (GCM) 10K type strain sequencing project: providing services to taxonomists for standard genome sequencing and annotation.</title>
        <authorList>
            <consortium name="The Broad Institute Genomics Platform"/>
            <consortium name="The Broad Institute Genome Sequencing Center for Infectious Disease"/>
            <person name="Wu L."/>
            <person name="Ma J."/>
        </authorList>
    </citation>
    <scope>NUCLEOTIDE SEQUENCE [LARGE SCALE GENOMIC DNA]</scope>
    <source>
        <strain evidence="17">TISTR 1511</strain>
    </source>
</reference>
<comment type="subcellular location">
    <subcellularLocation>
        <location evidence="13">Cytoplasm</location>
    </subcellularLocation>
</comment>
<dbReference type="HAMAP" id="MF_00047">
    <property type="entry name" value="Dala_Dala_lig"/>
    <property type="match status" value="1"/>
</dbReference>
<comment type="cofactor">
    <cofactor evidence="2">
        <name>Mg(2+)</name>
        <dbReference type="ChEBI" id="CHEBI:18420"/>
    </cofactor>
</comment>
<dbReference type="RefSeq" id="WP_066055859.1">
    <property type="nucleotide sequence ID" value="NZ_JBHUNF010000003.1"/>
</dbReference>
<comment type="pathway">
    <text evidence="13">Cell wall biogenesis; peptidoglycan biosynthesis.</text>
</comment>
<dbReference type="InterPro" id="IPR011127">
    <property type="entry name" value="Dala_Dala_lig_N"/>
</dbReference>
<dbReference type="Pfam" id="PF07478">
    <property type="entry name" value="Dala_Dala_lig_C"/>
    <property type="match status" value="1"/>
</dbReference>
<dbReference type="SUPFAM" id="SSF56059">
    <property type="entry name" value="Glutathione synthetase ATP-binding domain-like"/>
    <property type="match status" value="1"/>
</dbReference>
<evidence type="ECO:0000256" key="3">
    <source>
        <dbReference type="ARBA" id="ARBA00010871"/>
    </source>
</evidence>
<dbReference type="Gene3D" id="3.30.1490.20">
    <property type="entry name" value="ATP-grasp fold, A domain"/>
    <property type="match status" value="1"/>
</dbReference>
<dbReference type="PANTHER" id="PTHR23132">
    <property type="entry name" value="D-ALANINE--D-ALANINE LIGASE"/>
    <property type="match status" value="1"/>
</dbReference>
<keyword evidence="10 13" id="KW-0573">Peptidoglycan synthesis</keyword>
<evidence type="ECO:0000256" key="5">
    <source>
        <dbReference type="ARBA" id="ARBA00022723"/>
    </source>
</evidence>
<dbReference type="InterPro" id="IPR011761">
    <property type="entry name" value="ATP-grasp"/>
</dbReference>
<comment type="catalytic activity">
    <reaction evidence="13">
        <text>2 D-alanine + ATP = D-alanyl-D-alanine + ADP + phosphate + H(+)</text>
        <dbReference type="Rhea" id="RHEA:11224"/>
        <dbReference type="ChEBI" id="CHEBI:15378"/>
        <dbReference type="ChEBI" id="CHEBI:30616"/>
        <dbReference type="ChEBI" id="CHEBI:43474"/>
        <dbReference type="ChEBI" id="CHEBI:57416"/>
        <dbReference type="ChEBI" id="CHEBI:57822"/>
        <dbReference type="ChEBI" id="CHEBI:456216"/>
        <dbReference type="EC" id="6.3.2.4"/>
    </reaction>
</comment>
<keyword evidence="8" id="KW-0460">Magnesium</keyword>
<evidence type="ECO:0000256" key="10">
    <source>
        <dbReference type="ARBA" id="ARBA00022984"/>
    </source>
</evidence>
<keyword evidence="7 14" id="KW-0067">ATP-binding</keyword>
<evidence type="ECO:0000256" key="6">
    <source>
        <dbReference type="ARBA" id="ARBA00022741"/>
    </source>
</evidence>
<organism evidence="16 17">
    <name type="scientific">Gulosibacter bifidus</name>
    <dbReference type="NCBI Taxonomy" id="272239"/>
    <lineage>
        <taxon>Bacteria</taxon>
        <taxon>Bacillati</taxon>
        <taxon>Actinomycetota</taxon>
        <taxon>Actinomycetes</taxon>
        <taxon>Micrococcales</taxon>
        <taxon>Microbacteriaceae</taxon>
        <taxon>Gulosibacter</taxon>
    </lineage>
</organism>
<evidence type="ECO:0000256" key="8">
    <source>
        <dbReference type="ARBA" id="ARBA00022842"/>
    </source>
</evidence>
<comment type="caution">
    <text evidence="16">The sequence shown here is derived from an EMBL/GenBank/DDBJ whole genome shotgun (WGS) entry which is preliminary data.</text>
</comment>
<dbReference type="InterPro" id="IPR000291">
    <property type="entry name" value="D-Ala_lig_Van_CS"/>
</dbReference>
<keyword evidence="5" id="KW-0479">Metal-binding</keyword>
<protein>
    <recommendedName>
        <fullName evidence="13">D-alanine--D-alanine ligase</fullName>
        <ecNumber evidence="13">6.3.2.4</ecNumber>
    </recommendedName>
    <alternativeName>
        <fullName evidence="13">D-Ala-D-Ala ligase</fullName>
    </alternativeName>
    <alternativeName>
        <fullName evidence="13">D-alanylalanine synthetase</fullName>
    </alternativeName>
</protein>
<keyword evidence="13" id="KW-0963">Cytoplasm</keyword>
<dbReference type="NCBIfam" id="NF002378">
    <property type="entry name" value="PRK01372.1"/>
    <property type="match status" value="1"/>
</dbReference>
<sequence length="368" mass="40205">MTETTNRTRVMVCFGGRSSEHQISCATAAGVLNAINRDKFEVIPVGITRQGQWVLEEDRPEKFRLDPENMPEVVDNGTRILLPDAVTHREVRVIRDGEISSLGEIDIVFPLLHGPYGEDGTVQGMLELVGLPFVGSGVLASAAGMDKHYTKLVLASAGVRVAPGLTVQQHDWETAHDDVTAKIFDTCDFPMFVKPARAGSSVGVSKVKAAAELDEAMRVAFAEDDHVLIETGIDGRELEVAVLESRPGERARASVAGEIVMERGEFYDFESKYLDASAARLTCPADLTDAELAEMQELAIRSFEALGCSSLSRVDFFLDADGFLVNEINTMPGFTPISMFPRCWAETGLEYPELITELIEVALAHAKR</sequence>
<keyword evidence="4 13" id="KW-0436">Ligase</keyword>
<dbReference type="SUPFAM" id="SSF52440">
    <property type="entry name" value="PreATP-grasp domain"/>
    <property type="match status" value="1"/>
</dbReference>
<dbReference type="Pfam" id="PF01820">
    <property type="entry name" value="Dala_Dala_lig_N"/>
    <property type="match status" value="1"/>
</dbReference>
<evidence type="ECO:0000313" key="16">
    <source>
        <dbReference type="EMBL" id="MFD2674695.1"/>
    </source>
</evidence>
<dbReference type="PROSITE" id="PS50975">
    <property type="entry name" value="ATP_GRASP"/>
    <property type="match status" value="1"/>
</dbReference>
<dbReference type="EMBL" id="JBHUNF010000003">
    <property type="protein sequence ID" value="MFD2674695.1"/>
    <property type="molecule type" value="Genomic_DNA"/>
</dbReference>
<dbReference type="NCBIfam" id="TIGR01205">
    <property type="entry name" value="D_ala_D_alaTIGR"/>
    <property type="match status" value="1"/>
</dbReference>
<evidence type="ECO:0000259" key="15">
    <source>
        <dbReference type="PROSITE" id="PS50975"/>
    </source>
</evidence>
<evidence type="ECO:0000256" key="11">
    <source>
        <dbReference type="ARBA" id="ARBA00023211"/>
    </source>
</evidence>
<accession>A0ABW5RHY1</accession>
<dbReference type="PROSITE" id="PS00843">
    <property type="entry name" value="DALA_DALA_LIGASE_1"/>
    <property type="match status" value="1"/>
</dbReference>
<feature type="domain" description="ATP-grasp" evidence="15">
    <location>
        <begin position="151"/>
        <end position="360"/>
    </location>
</feature>
<dbReference type="PANTHER" id="PTHR23132:SF25">
    <property type="entry name" value="D-ALANINE--D-ALANINE LIGASE A"/>
    <property type="match status" value="1"/>
</dbReference>
<comment type="function">
    <text evidence="13">Cell wall formation.</text>
</comment>
<dbReference type="NCBIfam" id="NF002528">
    <property type="entry name" value="PRK01966.1-4"/>
    <property type="match status" value="1"/>
</dbReference>
<evidence type="ECO:0000256" key="7">
    <source>
        <dbReference type="ARBA" id="ARBA00022840"/>
    </source>
</evidence>
<evidence type="ECO:0000256" key="12">
    <source>
        <dbReference type="ARBA" id="ARBA00023316"/>
    </source>
</evidence>
<keyword evidence="9 13" id="KW-0133">Cell shape</keyword>
<dbReference type="PIRSF" id="PIRSF039102">
    <property type="entry name" value="Ddl/VanB"/>
    <property type="match status" value="1"/>
</dbReference>
<dbReference type="EC" id="6.3.2.4" evidence="13"/>
<dbReference type="InterPro" id="IPR011095">
    <property type="entry name" value="Dala_Dala_lig_C"/>
</dbReference>
<keyword evidence="17" id="KW-1185">Reference proteome</keyword>
<dbReference type="InterPro" id="IPR005905">
    <property type="entry name" value="D_ala_D_ala"/>
</dbReference>
<comment type="similarity">
    <text evidence="3 13">Belongs to the D-alanine--D-alanine ligase family.</text>
</comment>
<dbReference type="Gene3D" id="3.40.50.20">
    <property type="match status" value="1"/>
</dbReference>
<evidence type="ECO:0000256" key="4">
    <source>
        <dbReference type="ARBA" id="ARBA00022598"/>
    </source>
</evidence>
<evidence type="ECO:0000313" key="17">
    <source>
        <dbReference type="Proteomes" id="UP001597453"/>
    </source>
</evidence>
<dbReference type="GO" id="GO:0016874">
    <property type="term" value="F:ligase activity"/>
    <property type="evidence" value="ECO:0007669"/>
    <property type="project" value="UniProtKB-KW"/>
</dbReference>
<dbReference type="Proteomes" id="UP001597453">
    <property type="component" value="Unassembled WGS sequence"/>
</dbReference>
<dbReference type="InterPro" id="IPR016185">
    <property type="entry name" value="PreATP-grasp_dom_sf"/>
</dbReference>
<dbReference type="InterPro" id="IPR013815">
    <property type="entry name" value="ATP_grasp_subdomain_1"/>
</dbReference>
<keyword evidence="12 13" id="KW-0961">Cell wall biogenesis/degradation</keyword>
<keyword evidence="11" id="KW-0464">Manganese</keyword>